<proteinExistence type="predicted"/>
<dbReference type="EMBL" id="KK785194">
    <property type="protein sequence ID" value="KDO46963.1"/>
    <property type="molecule type" value="Genomic_DNA"/>
</dbReference>
<protein>
    <submittedName>
        <fullName evidence="1">Uncharacterized protein</fullName>
    </submittedName>
</protein>
<sequence>VQTICLILTKSINRQQRFQREAAAAALSEFVRYRFV</sequence>
<dbReference type="AlphaFoldDB" id="A0A067DVT1"/>
<organism evidence="1 2">
    <name type="scientific">Citrus sinensis</name>
    <name type="common">Sweet orange</name>
    <name type="synonym">Citrus aurantium var. sinensis</name>
    <dbReference type="NCBI Taxonomy" id="2711"/>
    <lineage>
        <taxon>Eukaryota</taxon>
        <taxon>Viridiplantae</taxon>
        <taxon>Streptophyta</taxon>
        <taxon>Embryophyta</taxon>
        <taxon>Tracheophyta</taxon>
        <taxon>Spermatophyta</taxon>
        <taxon>Magnoliopsida</taxon>
        <taxon>eudicotyledons</taxon>
        <taxon>Gunneridae</taxon>
        <taxon>Pentapetalae</taxon>
        <taxon>rosids</taxon>
        <taxon>malvids</taxon>
        <taxon>Sapindales</taxon>
        <taxon>Rutaceae</taxon>
        <taxon>Aurantioideae</taxon>
        <taxon>Citrus</taxon>
    </lineage>
</organism>
<name>A0A067DVT1_CITSI</name>
<dbReference type="Proteomes" id="UP000027120">
    <property type="component" value="Unassembled WGS sequence"/>
</dbReference>
<gene>
    <name evidence="1" type="ORF">CISIN_1g0006552mg</name>
</gene>
<evidence type="ECO:0000313" key="2">
    <source>
        <dbReference type="Proteomes" id="UP000027120"/>
    </source>
</evidence>
<evidence type="ECO:0000313" key="1">
    <source>
        <dbReference type="EMBL" id="KDO46963.1"/>
    </source>
</evidence>
<reference evidence="1 2" key="1">
    <citation type="submission" date="2014-04" db="EMBL/GenBank/DDBJ databases">
        <authorList>
            <consortium name="International Citrus Genome Consortium"/>
            <person name="Gmitter F."/>
            <person name="Chen C."/>
            <person name="Farmerie W."/>
            <person name="Harkins T."/>
            <person name="Desany B."/>
            <person name="Mohiuddin M."/>
            <person name="Kodira C."/>
            <person name="Borodovsky M."/>
            <person name="Lomsadze A."/>
            <person name="Burns P."/>
            <person name="Jenkins J."/>
            <person name="Prochnik S."/>
            <person name="Shu S."/>
            <person name="Chapman J."/>
            <person name="Pitluck S."/>
            <person name="Schmutz J."/>
            <person name="Rokhsar D."/>
        </authorList>
    </citation>
    <scope>NUCLEOTIDE SEQUENCE</scope>
</reference>
<feature type="non-terminal residue" evidence="1">
    <location>
        <position position="1"/>
    </location>
</feature>
<accession>A0A067DVT1</accession>
<keyword evidence="2" id="KW-1185">Reference proteome</keyword>